<dbReference type="EMBL" id="NVVJ01000089">
    <property type="protein sequence ID" value="PCJ19453.1"/>
    <property type="molecule type" value="Genomic_DNA"/>
</dbReference>
<feature type="chain" id="PRO_5013128224" description="Thiol:disulfide interchange protein DsbD N-terminal domain-containing protein" evidence="1">
    <location>
        <begin position="25"/>
        <end position="157"/>
    </location>
</feature>
<dbReference type="Gene3D" id="2.60.40.1250">
    <property type="entry name" value="Thiol:disulfide interchange protein DsbD, N-terminal domain"/>
    <property type="match status" value="1"/>
</dbReference>
<organism evidence="3 4">
    <name type="scientific">SAR86 cluster bacterium</name>
    <dbReference type="NCBI Taxonomy" id="2030880"/>
    <lineage>
        <taxon>Bacteria</taxon>
        <taxon>Pseudomonadati</taxon>
        <taxon>Pseudomonadota</taxon>
        <taxon>Gammaproteobacteria</taxon>
        <taxon>SAR86 cluster</taxon>
    </lineage>
</organism>
<dbReference type="Proteomes" id="UP000218327">
    <property type="component" value="Unassembled WGS sequence"/>
</dbReference>
<evidence type="ECO:0000259" key="2">
    <source>
        <dbReference type="Pfam" id="PF11412"/>
    </source>
</evidence>
<reference evidence="4" key="1">
    <citation type="submission" date="2017-08" db="EMBL/GenBank/DDBJ databases">
        <title>A dynamic microbial community with high functional redundancy inhabits the cold, oxic subseafloor aquifer.</title>
        <authorList>
            <person name="Tully B.J."/>
            <person name="Wheat C.G."/>
            <person name="Glazer B.T."/>
            <person name="Huber J.A."/>
        </authorList>
    </citation>
    <scope>NUCLEOTIDE SEQUENCE [LARGE SCALE GENOMIC DNA]</scope>
</reference>
<comment type="caution">
    <text evidence="3">The sequence shown here is derived from an EMBL/GenBank/DDBJ whole genome shotgun (WGS) entry which is preliminary data.</text>
</comment>
<keyword evidence="1" id="KW-0732">Signal</keyword>
<dbReference type="SUPFAM" id="SSF74863">
    <property type="entry name" value="Thiol:disulfide interchange protein DsbD, N-terminal domain (DsbD-alpha)"/>
    <property type="match status" value="1"/>
</dbReference>
<dbReference type="PANTHER" id="PTHR32234">
    <property type="entry name" value="THIOL:DISULFIDE INTERCHANGE PROTEIN DSBD"/>
    <property type="match status" value="1"/>
</dbReference>
<dbReference type="InterPro" id="IPR028250">
    <property type="entry name" value="DsbDN"/>
</dbReference>
<evidence type="ECO:0000256" key="1">
    <source>
        <dbReference type="SAM" id="SignalP"/>
    </source>
</evidence>
<dbReference type="PANTHER" id="PTHR32234:SF0">
    <property type="entry name" value="THIOL:DISULFIDE INTERCHANGE PROTEIN DSBD"/>
    <property type="match status" value="1"/>
</dbReference>
<gene>
    <name evidence="3" type="ORF">COA96_16260</name>
</gene>
<protein>
    <recommendedName>
        <fullName evidence="2">Thiol:disulfide interchange protein DsbD N-terminal domain-containing protein</fullName>
    </recommendedName>
</protein>
<evidence type="ECO:0000313" key="3">
    <source>
        <dbReference type="EMBL" id="PCJ19453.1"/>
    </source>
</evidence>
<dbReference type="AlphaFoldDB" id="A0A2A5AJH5"/>
<feature type="domain" description="Thiol:disulfide interchange protein DsbD N-terminal" evidence="2">
    <location>
        <begin position="38"/>
        <end position="155"/>
    </location>
</feature>
<sequence length="157" mass="17830">MSIKRLVLVFLSFAMLSTFSFSYAQLSSRTFSGFSNQAKPLLLDQAFPFFVSVVSPGQYKVVWNPAEGHYLYRHAFDFSMQQAGNDEELKVDYVLPDGLKKTDQFFGDIEAYYNNVSAELSLSELPDTGATLFIQYQGCADWGFCYPPQRYEFALSP</sequence>
<dbReference type="GO" id="GO:0045454">
    <property type="term" value="P:cell redox homeostasis"/>
    <property type="evidence" value="ECO:0007669"/>
    <property type="project" value="TreeGrafter"/>
</dbReference>
<proteinExistence type="predicted"/>
<dbReference type="InterPro" id="IPR036929">
    <property type="entry name" value="DsbDN_sf"/>
</dbReference>
<name>A0A2A5AJH5_9GAMM</name>
<dbReference type="Pfam" id="PF11412">
    <property type="entry name" value="DsbD_N"/>
    <property type="match status" value="1"/>
</dbReference>
<accession>A0A2A5AJH5</accession>
<feature type="signal peptide" evidence="1">
    <location>
        <begin position="1"/>
        <end position="24"/>
    </location>
</feature>
<evidence type="ECO:0000313" key="4">
    <source>
        <dbReference type="Proteomes" id="UP000218327"/>
    </source>
</evidence>
<dbReference type="GO" id="GO:0015035">
    <property type="term" value="F:protein-disulfide reductase activity"/>
    <property type="evidence" value="ECO:0007669"/>
    <property type="project" value="TreeGrafter"/>
</dbReference>